<accession>A0A4P7XJG5</accession>
<name>A0A4P7XJG5_9ALTE</name>
<dbReference type="SMART" id="SM00342">
    <property type="entry name" value="HTH_ARAC"/>
    <property type="match status" value="1"/>
</dbReference>
<feature type="domain" description="HTH araC/xylS-type" evidence="4">
    <location>
        <begin position="261"/>
        <end position="358"/>
    </location>
</feature>
<evidence type="ECO:0000256" key="2">
    <source>
        <dbReference type="ARBA" id="ARBA00023125"/>
    </source>
</evidence>
<dbReference type="EMBL" id="CP031093">
    <property type="protein sequence ID" value="QCF26007.1"/>
    <property type="molecule type" value="Genomic_DNA"/>
</dbReference>
<dbReference type="InterPro" id="IPR018060">
    <property type="entry name" value="HTH_AraC"/>
</dbReference>
<dbReference type="RefSeq" id="WP_136548728.1">
    <property type="nucleotide sequence ID" value="NZ_CP031093.1"/>
</dbReference>
<dbReference type="Pfam" id="PF12833">
    <property type="entry name" value="HTH_18"/>
    <property type="match status" value="1"/>
</dbReference>
<dbReference type="KEGG" id="hmi:soil367_08770"/>
<keyword evidence="2" id="KW-0238">DNA-binding</keyword>
<dbReference type="GO" id="GO:0003700">
    <property type="term" value="F:DNA-binding transcription factor activity"/>
    <property type="evidence" value="ECO:0007669"/>
    <property type="project" value="InterPro"/>
</dbReference>
<dbReference type="Pfam" id="PF12625">
    <property type="entry name" value="Arabinose_bd"/>
    <property type="match status" value="1"/>
</dbReference>
<evidence type="ECO:0000256" key="3">
    <source>
        <dbReference type="ARBA" id="ARBA00023163"/>
    </source>
</evidence>
<reference evidence="5 6" key="1">
    <citation type="submission" date="2018-07" db="EMBL/GenBank/DDBJ databases">
        <title>Marsedoiliclastica nanhaica gen. nov. sp. nov., a novel marine hydrocarbonoclastic bacterium isolated from an in-situ enriched hydrocarbon-degrading consortium in deep-sea sediment.</title>
        <authorList>
            <person name="Dong C."/>
            <person name="Ma T."/>
            <person name="Liu R."/>
            <person name="Shao Z."/>
        </authorList>
    </citation>
    <scope>NUCLEOTIDE SEQUENCE [LARGE SCALE GENOMIC DNA]</scope>
    <source>
        <strain evidence="6">soil36-7</strain>
    </source>
</reference>
<dbReference type="InterPro" id="IPR032687">
    <property type="entry name" value="AraC-type_N"/>
</dbReference>
<dbReference type="Gene3D" id="1.10.10.60">
    <property type="entry name" value="Homeodomain-like"/>
    <property type="match status" value="1"/>
</dbReference>
<evidence type="ECO:0000313" key="6">
    <source>
        <dbReference type="Proteomes" id="UP000298049"/>
    </source>
</evidence>
<dbReference type="PANTHER" id="PTHR47894:SF1">
    <property type="entry name" value="HTH-TYPE TRANSCRIPTIONAL REGULATOR VQSM"/>
    <property type="match status" value="1"/>
</dbReference>
<keyword evidence="1" id="KW-0805">Transcription regulation</keyword>
<dbReference type="PANTHER" id="PTHR47894">
    <property type="entry name" value="HTH-TYPE TRANSCRIPTIONAL REGULATOR GADX"/>
    <property type="match status" value="1"/>
</dbReference>
<sequence length="376" mass="42339">MDQDTACIPLGHIQTYFDLRQSLIMKAEWISQKSQLVEKDPHELLRDIIGLDENEFYRKAGIDYRPGDSDRFISTRQCLALIDQAVSALSMPYLGLVMGNLMTVSHHGMAGMAAVTQETLSECLSVVSRFCAELFPPLEMNIRIAGKEGSLVISENVSLAPYTEFFFELNTVSFYNIFLHLVGDSVQPDYVEFSYPEPAWGHIYRRYFRCPVFFNRAETRIVGDAGLADYELPLANKLMAMSAEKTLFENIPTRAARLLPLRIRRLLMRYYGAFPSLENAASELGMSGRTLRRKLAEGGTSYQQELDAVREKLSKQYFLRGGQSVTELALMLGYTDSSAFAKAFRRWTGISPTEFQERHLGPAAQQAPTEAMPSSG</sequence>
<keyword evidence="3" id="KW-0804">Transcription</keyword>
<dbReference type="InterPro" id="IPR020449">
    <property type="entry name" value="Tscrpt_reg_AraC-type_HTH"/>
</dbReference>
<evidence type="ECO:0000256" key="1">
    <source>
        <dbReference type="ARBA" id="ARBA00023015"/>
    </source>
</evidence>
<dbReference type="GO" id="GO:0000976">
    <property type="term" value="F:transcription cis-regulatory region binding"/>
    <property type="evidence" value="ECO:0007669"/>
    <property type="project" value="TreeGrafter"/>
</dbReference>
<evidence type="ECO:0000259" key="4">
    <source>
        <dbReference type="PROSITE" id="PS01124"/>
    </source>
</evidence>
<dbReference type="InterPro" id="IPR009057">
    <property type="entry name" value="Homeodomain-like_sf"/>
</dbReference>
<dbReference type="Proteomes" id="UP000298049">
    <property type="component" value="Chromosome"/>
</dbReference>
<dbReference type="OrthoDB" id="5582699at2"/>
<keyword evidence="6" id="KW-1185">Reference proteome</keyword>
<organism evidence="5 6">
    <name type="scientific">Hydrocarboniclastica marina</name>
    <dbReference type="NCBI Taxonomy" id="2259620"/>
    <lineage>
        <taxon>Bacteria</taxon>
        <taxon>Pseudomonadati</taxon>
        <taxon>Pseudomonadota</taxon>
        <taxon>Gammaproteobacteria</taxon>
        <taxon>Alteromonadales</taxon>
        <taxon>Alteromonadaceae</taxon>
        <taxon>Hydrocarboniclastica</taxon>
    </lineage>
</organism>
<dbReference type="PRINTS" id="PR00032">
    <property type="entry name" value="HTHARAC"/>
</dbReference>
<dbReference type="PROSITE" id="PS01124">
    <property type="entry name" value="HTH_ARAC_FAMILY_2"/>
    <property type="match status" value="1"/>
</dbReference>
<dbReference type="SUPFAM" id="SSF46689">
    <property type="entry name" value="Homeodomain-like"/>
    <property type="match status" value="1"/>
</dbReference>
<dbReference type="GO" id="GO:0005829">
    <property type="term" value="C:cytosol"/>
    <property type="evidence" value="ECO:0007669"/>
    <property type="project" value="TreeGrafter"/>
</dbReference>
<gene>
    <name evidence="5" type="ORF">soil367_08770</name>
</gene>
<protein>
    <submittedName>
        <fullName evidence="5">AraC family transcriptional regulator</fullName>
    </submittedName>
</protein>
<evidence type="ECO:0000313" key="5">
    <source>
        <dbReference type="EMBL" id="QCF26007.1"/>
    </source>
</evidence>
<dbReference type="AlphaFoldDB" id="A0A4P7XJG5"/>
<proteinExistence type="predicted"/>